<keyword evidence="2" id="KW-0812">Transmembrane</keyword>
<evidence type="ECO:0000256" key="1">
    <source>
        <dbReference type="SAM" id="MobiDB-lite"/>
    </source>
</evidence>
<feature type="region of interest" description="Disordered" evidence="1">
    <location>
        <begin position="1"/>
        <end position="65"/>
    </location>
</feature>
<organism evidence="3 4">
    <name type="scientific">Tsukamurella soli</name>
    <dbReference type="NCBI Taxonomy" id="644556"/>
    <lineage>
        <taxon>Bacteria</taxon>
        <taxon>Bacillati</taxon>
        <taxon>Actinomycetota</taxon>
        <taxon>Actinomycetes</taxon>
        <taxon>Mycobacteriales</taxon>
        <taxon>Tsukamurellaceae</taxon>
        <taxon>Tsukamurella</taxon>
    </lineage>
</organism>
<proteinExistence type="predicted"/>
<accession>A0ABP8K5W0</accession>
<dbReference type="EMBL" id="BAABFR010000082">
    <property type="protein sequence ID" value="GAA4400824.1"/>
    <property type="molecule type" value="Genomic_DNA"/>
</dbReference>
<dbReference type="Proteomes" id="UP001500635">
    <property type="component" value="Unassembled WGS sequence"/>
</dbReference>
<feature type="transmembrane region" description="Helical" evidence="2">
    <location>
        <begin position="196"/>
        <end position="218"/>
    </location>
</feature>
<keyword evidence="2" id="KW-0472">Membrane</keyword>
<sequence length="219" mass="22578">MDRIVGMSQPPRPAAGYRPSYGPGRGGAGQPQTPPVFRTPEAPGTFRGTREAAAPGTFRGTPGPGTVGPGVPGPGMRAPSYPGGAPAGNATVVLSLENWPLRWWLYLVGPTVTIDGRVVAEGWGRSSIPVSAGPHRIAVACGGGVRRGIWSTRAELDFSAAPGQVVPVFYRAGTSRLWNARIGHESRMYPGVIGDAVIFVVSLLVALAIVGVAVLHAAG</sequence>
<name>A0ABP8K5W0_9ACTN</name>
<evidence type="ECO:0000313" key="3">
    <source>
        <dbReference type="EMBL" id="GAA4400824.1"/>
    </source>
</evidence>
<evidence type="ECO:0000256" key="2">
    <source>
        <dbReference type="SAM" id="Phobius"/>
    </source>
</evidence>
<evidence type="ECO:0000313" key="4">
    <source>
        <dbReference type="Proteomes" id="UP001500635"/>
    </source>
</evidence>
<reference evidence="4" key="1">
    <citation type="journal article" date="2019" name="Int. J. Syst. Evol. Microbiol.">
        <title>The Global Catalogue of Microorganisms (GCM) 10K type strain sequencing project: providing services to taxonomists for standard genome sequencing and annotation.</title>
        <authorList>
            <consortium name="The Broad Institute Genomics Platform"/>
            <consortium name="The Broad Institute Genome Sequencing Center for Infectious Disease"/>
            <person name="Wu L."/>
            <person name="Ma J."/>
        </authorList>
    </citation>
    <scope>NUCLEOTIDE SEQUENCE [LARGE SCALE GENOMIC DNA]</scope>
    <source>
        <strain evidence="4">JCM 17688</strain>
    </source>
</reference>
<keyword evidence="4" id="KW-1185">Reference proteome</keyword>
<protein>
    <submittedName>
        <fullName evidence="3">Uncharacterized protein</fullName>
    </submittedName>
</protein>
<comment type="caution">
    <text evidence="3">The sequence shown here is derived from an EMBL/GenBank/DDBJ whole genome shotgun (WGS) entry which is preliminary data.</text>
</comment>
<gene>
    <name evidence="3" type="ORF">GCM10023147_39790</name>
</gene>
<keyword evidence="2" id="KW-1133">Transmembrane helix</keyword>